<evidence type="ECO:0000313" key="5">
    <source>
        <dbReference type="Proteomes" id="UP001596380"/>
    </source>
</evidence>
<dbReference type="Gene3D" id="3.90.79.10">
    <property type="entry name" value="Nucleoside Triphosphate Pyrophosphohydrolase"/>
    <property type="match status" value="1"/>
</dbReference>
<dbReference type="RefSeq" id="WP_309239612.1">
    <property type="nucleotide sequence ID" value="NZ_JBHSXE010000001.1"/>
</dbReference>
<reference evidence="5" key="1">
    <citation type="journal article" date="2019" name="Int. J. Syst. Evol. Microbiol.">
        <title>The Global Catalogue of Microorganisms (GCM) 10K type strain sequencing project: providing services to taxonomists for standard genome sequencing and annotation.</title>
        <authorList>
            <consortium name="The Broad Institute Genomics Platform"/>
            <consortium name="The Broad Institute Genome Sequencing Center for Infectious Disease"/>
            <person name="Wu L."/>
            <person name="Ma J."/>
        </authorList>
    </citation>
    <scope>NUCLEOTIDE SEQUENCE [LARGE SCALE GENOMIC DNA]</scope>
    <source>
        <strain evidence="5">JCM 3369</strain>
    </source>
</reference>
<feature type="domain" description="Nudix hydrolase" evidence="3">
    <location>
        <begin position="1"/>
        <end position="129"/>
    </location>
</feature>
<dbReference type="EMBL" id="JBHSXS010000005">
    <property type="protein sequence ID" value="MFC6880434.1"/>
    <property type="molecule type" value="Genomic_DNA"/>
</dbReference>
<dbReference type="PANTHER" id="PTHR43046">
    <property type="entry name" value="GDP-MANNOSE MANNOSYL HYDROLASE"/>
    <property type="match status" value="1"/>
</dbReference>
<evidence type="ECO:0000313" key="4">
    <source>
        <dbReference type="EMBL" id="MFC6880434.1"/>
    </source>
</evidence>
<keyword evidence="2" id="KW-0378">Hydrolase</keyword>
<accession>A0ABW2CHF3</accession>
<proteinExistence type="predicted"/>
<dbReference type="Proteomes" id="UP001596380">
    <property type="component" value="Unassembled WGS sequence"/>
</dbReference>
<evidence type="ECO:0000259" key="3">
    <source>
        <dbReference type="PROSITE" id="PS51462"/>
    </source>
</evidence>
<dbReference type="SUPFAM" id="SSF55811">
    <property type="entry name" value="Nudix"/>
    <property type="match status" value="1"/>
</dbReference>
<dbReference type="PROSITE" id="PS51462">
    <property type="entry name" value="NUDIX"/>
    <property type="match status" value="1"/>
</dbReference>
<dbReference type="PANTHER" id="PTHR43046:SF16">
    <property type="entry name" value="ADP-RIBOSE PYROPHOSPHATASE YJHB-RELATED"/>
    <property type="match status" value="1"/>
</dbReference>
<sequence>MDVHVLLLDAEGRVLLMERANTGYADGRAGVPSGHLERGESVLAAAIREAEEEVAVRLRPDDLRFVHVSHRSGPGEEDRVGFFFAAARWDGEPVNNEPEKCAGIWWSDPDDLPASTVDYIADAIRRVRRDSEAFSVYGWD</sequence>
<keyword evidence="5" id="KW-1185">Reference proteome</keyword>
<protein>
    <submittedName>
        <fullName evidence="4">NUDIX domain-containing protein</fullName>
    </submittedName>
</protein>
<evidence type="ECO:0000256" key="2">
    <source>
        <dbReference type="ARBA" id="ARBA00022801"/>
    </source>
</evidence>
<dbReference type="InterPro" id="IPR015797">
    <property type="entry name" value="NUDIX_hydrolase-like_dom_sf"/>
</dbReference>
<comment type="cofactor">
    <cofactor evidence="1">
        <name>Mg(2+)</name>
        <dbReference type="ChEBI" id="CHEBI:18420"/>
    </cofactor>
</comment>
<dbReference type="InterPro" id="IPR000086">
    <property type="entry name" value="NUDIX_hydrolase_dom"/>
</dbReference>
<evidence type="ECO:0000256" key="1">
    <source>
        <dbReference type="ARBA" id="ARBA00001946"/>
    </source>
</evidence>
<dbReference type="Pfam" id="PF00293">
    <property type="entry name" value="NUDIX"/>
    <property type="match status" value="1"/>
</dbReference>
<name>A0ABW2CHF3_9ACTN</name>
<gene>
    <name evidence="4" type="ORF">ACFQKB_11745</name>
</gene>
<organism evidence="4 5">
    <name type="scientific">Actinomadura yumaensis</name>
    <dbReference type="NCBI Taxonomy" id="111807"/>
    <lineage>
        <taxon>Bacteria</taxon>
        <taxon>Bacillati</taxon>
        <taxon>Actinomycetota</taxon>
        <taxon>Actinomycetes</taxon>
        <taxon>Streptosporangiales</taxon>
        <taxon>Thermomonosporaceae</taxon>
        <taxon>Actinomadura</taxon>
    </lineage>
</organism>
<comment type="caution">
    <text evidence="4">The sequence shown here is derived from an EMBL/GenBank/DDBJ whole genome shotgun (WGS) entry which is preliminary data.</text>
</comment>